<dbReference type="AlphaFoldDB" id="E6N6G6"/>
<organism evidence="3 5">
    <name type="scientific">Caldiarchaeum subterraneum</name>
    <dbReference type="NCBI Taxonomy" id="311458"/>
    <lineage>
        <taxon>Archaea</taxon>
        <taxon>Nitrososphaerota</taxon>
        <taxon>Candidatus Caldarchaeales</taxon>
        <taxon>Candidatus Caldarchaeaceae</taxon>
        <taxon>Candidatus Caldarchaeum</taxon>
    </lineage>
</organism>
<evidence type="ECO:0000313" key="5">
    <source>
        <dbReference type="Proteomes" id="UP000008120"/>
    </source>
</evidence>
<feature type="transmembrane region" description="Helical" evidence="2">
    <location>
        <begin position="12"/>
        <end position="37"/>
    </location>
</feature>
<dbReference type="EMBL" id="AP011894">
    <property type="protein sequence ID" value="BAJ49469.1"/>
    <property type="molecule type" value="Genomic_DNA"/>
</dbReference>
<dbReference type="Gene3D" id="2.60.40.420">
    <property type="entry name" value="Cupredoxins - blue copper proteins"/>
    <property type="match status" value="1"/>
</dbReference>
<dbReference type="InterPro" id="IPR008972">
    <property type="entry name" value="Cupredoxin"/>
</dbReference>
<name>E6N6G6_CALS0</name>
<reference evidence="3 5" key="2">
    <citation type="journal article" date="2011" name="Nucleic Acids Res.">
        <title>Insights into the evolution of Archaea and eukaryotic protein modifier systems revealed by the genome of a novel archaeal group.</title>
        <authorList>
            <person name="Nunoura T."/>
            <person name="Takaki Y."/>
            <person name="Kakuta J."/>
            <person name="Nishi S."/>
            <person name="Sugahara J."/>
            <person name="Kazama H."/>
            <person name="Chee G."/>
            <person name="Hattori M."/>
            <person name="Kanai A."/>
            <person name="Atomi H."/>
            <person name="Takai K."/>
            <person name="Takami H."/>
        </authorList>
    </citation>
    <scope>NUCLEOTIDE SEQUENCE [LARGE SCALE GENOMIC DNA]</scope>
</reference>
<evidence type="ECO:0000256" key="1">
    <source>
        <dbReference type="SAM" id="MobiDB-lite"/>
    </source>
</evidence>
<evidence type="ECO:0008006" key="6">
    <source>
        <dbReference type="Google" id="ProtNLM"/>
    </source>
</evidence>
<evidence type="ECO:0000313" key="4">
    <source>
        <dbReference type="EMBL" id="BAJ49469.1"/>
    </source>
</evidence>
<dbReference type="Proteomes" id="UP000008120">
    <property type="component" value="Chromosome"/>
</dbReference>
<keyword evidence="2" id="KW-1133">Transmembrane helix</keyword>
<proteinExistence type="predicted"/>
<dbReference type="SUPFAM" id="SSF49503">
    <property type="entry name" value="Cupredoxins"/>
    <property type="match status" value="1"/>
</dbReference>
<gene>
    <name evidence="4" type="ORF">HGMM_F15C04C18</name>
    <name evidence="3" type="ORF">HGMM_F35E02C48</name>
</gene>
<sequence>MDNGFISEVEVVFMVSVRLVVAVVLVVAAAGVGALLIGLQPAQPPQTNTTTTKTETTQTPATTKPSTQNIVSLTLYLNDYGYNASRGGPTITAYVGDIIRITLIGNSTGPIVHDFTLDEKSPSPYNVKSNRLSRGQTQVIEFTANIPGEFKYYCSVAPPAGLSHRDRGQEGVIRILAR</sequence>
<evidence type="ECO:0000256" key="2">
    <source>
        <dbReference type="SAM" id="Phobius"/>
    </source>
</evidence>
<reference evidence="3 5" key="1">
    <citation type="journal article" date="2005" name="Environ. Microbiol.">
        <title>Genetic and functional properties of uncultivated thermophilic crenarchaeotes from a subsurface gold mine as revealed by analysis of genome fragments.</title>
        <authorList>
            <person name="Nunoura T."/>
            <person name="Hirayama H."/>
            <person name="Takami H."/>
            <person name="Oida H."/>
            <person name="Nishi S."/>
            <person name="Shimamura S."/>
            <person name="Suzuki Y."/>
            <person name="Inagaki F."/>
            <person name="Takai K."/>
            <person name="Nealson K.H."/>
            <person name="Horikoshi K."/>
        </authorList>
    </citation>
    <scope>NUCLEOTIDE SEQUENCE [LARGE SCALE GENOMIC DNA]</scope>
</reference>
<evidence type="ECO:0000313" key="3">
    <source>
        <dbReference type="EMBL" id="BAJ47885.1"/>
    </source>
</evidence>
<accession>E6N6G6</accession>
<keyword evidence="2" id="KW-0812">Transmembrane</keyword>
<feature type="region of interest" description="Disordered" evidence="1">
    <location>
        <begin position="43"/>
        <end position="65"/>
    </location>
</feature>
<protein>
    <recommendedName>
        <fullName evidence="6">EfeO-type cupredoxin-like domain-containing protein</fullName>
    </recommendedName>
</protein>
<keyword evidence="2" id="KW-0472">Membrane</keyword>
<dbReference type="EMBL" id="AP011848">
    <property type="protein sequence ID" value="BAJ47885.1"/>
    <property type="molecule type" value="Genomic_DNA"/>
</dbReference>